<keyword evidence="6" id="KW-0732">Signal</keyword>
<dbReference type="InterPro" id="IPR028994">
    <property type="entry name" value="Integrin_alpha_N"/>
</dbReference>
<gene>
    <name evidence="15" type="ORF">DFL_004222</name>
</gene>
<dbReference type="GO" id="GO:0004621">
    <property type="term" value="F:glycosylphosphatidylinositol phospholipase D activity"/>
    <property type="evidence" value="ECO:0007669"/>
    <property type="project" value="UniProtKB-EC"/>
</dbReference>
<feature type="repeat" description="FG-GAP" evidence="12">
    <location>
        <begin position="1015"/>
        <end position="1078"/>
    </location>
</feature>
<dbReference type="STRING" id="97331.A0A437A427"/>
<feature type="domain" description="Phospholipase C/D" evidence="14">
    <location>
        <begin position="139"/>
        <end position="305"/>
    </location>
</feature>
<evidence type="ECO:0000259" key="14">
    <source>
        <dbReference type="Pfam" id="PF00882"/>
    </source>
</evidence>
<evidence type="ECO:0000313" key="15">
    <source>
        <dbReference type="EMBL" id="RVD85921.1"/>
    </source>
</evidence>
<dbReference type="PANTHER" id="PTHR23221:SF7">
    <property type="entry name" value="PHOSPHATIDYLINOSITOL-GLYCAN-SPECIFIC PHOSPHOLIPASE D"/>
    <property type="match status" value="1"/>
</dbReference>
<evidence type="ECO:0000256" key="11">
    <source>
        <dbReference type="ARBA" id="ARBA00093237"/>
    </source>
</evidence>
<keyword evidence="16" id="KW-1185">Reference proteome</keyword>
<evidence type="ECO:0000256" key="7">
    <source>
        <dbReference type="ARBA" id="ARBA00022737"/>
    </source>
</evidence>
<comment type="catalytic activity">
    <reaction evidence="11">
        <text>a 6-(alpha-D-glucosaminyl)-1-(1,2-diacyl-sn-glycero-3-phospho)-1D-myo-inositol + H2O = 6-(alpha-D-glucosaminyl)-1D-myo-inositol + a 1,2-diacyl-sn-glycero-3-phosphate + H(+)</text>
        <dbReference type="Rhea" id="RHEA:10832"/>
        <dbReference type="ChEBI" id="CHEBI:15377"/>
        <dbReference type="ChEBI" id="CHEBI:15378"/>
        <dbReference type="ChEBI" id="CHEBI:57997"/>
        <dbReference type="ChEBI" id="CHEBI:58608"/>
        <dbReference type="ChEBI" id="CHEBI:58700"/>
        <dbReference type="EC" id="3.1.4.50"/>
    </reaction>
</comment>
<comment type="caution">
    <text evidence="15">The sequence shown here is derived from an EMBL/GenBank/DDBJ whole genome shotgun (WGS) entry which is preliminary data.</text>
</comment>
<dbReference type="Proteomes" id="UP000283090">
    <property type="component" value="Unassembled WGS sequence"/>
</dbReference>
<feature type="region of interest" description="Disordered" evidence="13">
    <location>
        <begin position="496"/>
        <end position="517"/>
    </location>
</feature>
<name>A0A437A427_ARTFL</name>
<dbReference type="EC" id="3.1.4.50" evidence="3"/>
<comment type="similarity">
    <text evidence="2">Belongs to the GPLD1 family.</text>
</comment>
<dbReference type="SUPFAM" id="SSF69318">
    <property type="entry name" value="Integrin alpha N-terminal domain"/>
    <property type="match status" value="1"/>
</dbReference>
<keyword evidence="5" id="KW-0964">Secreted</keyword>
<protein>
    <recommendedName>
        <fullName evidence="4">Phosphatidylinositol-glycan-specific phospholipase D</fullName>
        <ecNumber evidence="3">3.1.4.50</ecNumber>
    </recommendedName>
    <alternativeName>
        <fullName evidence="10">Glycosyl-phosphatidylinositol-specific phospholipase D</fullName>
    </alternativeName>
</protein>
<evidence type="ECO:0000256" key="10">
    <source>
        <dbReference type="ARBA" id="ARBA00029753"/>
    </source>
</evidence>
<evidence type="ECO:0000256" key="3">
    <source>
        <dbReference type="ARBA" id="ARBA00012284"/>
    </source>
</evidence>
<dbReference type="GeneID" id="93586533"/>
<dbReference type="Pfam" id="PF01839">
    <property type="entry name" value="FG-GAP"/>
    <property type="match status" value="1"/>
</dbReference>
<dbReference type="RefSeq" id="XP_067491465.1">
    <property type="nucleotide sequence ID" value="XM_067633281.1"/>
</dbReference>
<proteinExistence type="inferred from homology"/>
<dbReference type="EMBL" id="SAEB01000006">
    <property type="protein sequence ID" value="RVD85921.1"/>
    <property type="molecule type" value="Genomic_DNA"/>
</dbReference>
<comment type="subcellular location">
    <subcellularLocation>
        <location evidence="1">Secreted</location>
    </subcellularLocation>
</comment>
<evidence type="ECO:0000256" key="8">
    <source>
        <dbReference type="ARBA" id="ARBA00022801"/>
    </source>
</evidence>
<evidence type="ECO:0000256" key="13">
    <source>
        <dbReference type="SAM" id="MobiDB-lite"/>
    </source>
</evidence>
<dbReference type="PANTHER" id="PTHR23221">
    <property type="entry name" value="GLYCOSYLPHOSPHATIDYLINOSITOL PHOSPHOLIPASE D"/>
    <property type="match status" value="1"/>
</dbReference>
<dbReference type="GO" id="GO:0005576">
    <property type="term" value="C:extracellular region"/>
    <property type="evidence" value="ECO:0007669"/>
    <property type="project" value="UniProtKB-SubCell"/>
</dbReference>
<dbReference type="InterPro" id="IPR013519">
    <property type="entry name" value="Int_alpha_beta-p"/>
</dbReference>
<dbReference type="GO" id="GO:0031012">
    <property type="term" value="C:extracellular matrix"/>
    <property type="evidence" value="ECO:0007669"/>
    <property type="project" value="TreeGrafter"/>
</dbReference>
<evidence type="ECO:0000256" key="5">
    <source>
        <dbReference type="ARBA" id="ARBA00022525"/>
    </source>
</evidence>
<dbReference type="SMART" id="SM00191">
    <property type="entry name" value="Int_alpha"/>
    <property type="match status" value="3"/>
</dbReference>
<dbReference type="Pfam" id="PF00882">
    <property type="entry name" value="Zn_dep_PLPC"/>
    <property type="match status" value="1"/>
</dbReference>
<dbReference type="OrthoDB" id="5317514at2759"/>
<keyword evidence="7" id="KW-0677">Repeat</keyword>
<organism evidence="15 16">
    <name type="scientific">Arthrobotrys flagrans</name>
    <name type="common">Nematode-trapping fungus</name>
    <name type="synonym">Trichothecium flagrans</name>
    <dbReference type="NCBI Taxonomy" id="97331"/>
    <lineage>
        <taxon>Eukaryota</taxon>
        <taxon>Fungi</taxon>
        <taxon>Dikarya</taxon>
        <taxon>Ascomycota</taxon>
        <taxon>Pezizomycotina</taxon>
        <taxon>Orbiliomycetes</taxon>
        <taxon>Orbiliales</taxon>
        <taxon>Orbiliaceae</taxon>
        <taxon>Arthrobotrys</taxon>
    </lineage>
</organism>
<evidence type="ECO:0000313" key="16">
    <source>
        <dbReference type="Proteomes" id="UP000283090"/>
    </source>
</evidence>
<reference evidence="15 16" key="1">
    <citation type="submission" date="2019-01" db="EMBL/GenBank/DDBJ databases">
        <title>Intercellular communication is required for trap formation in the nematode-trapping fungus Duddingtonia flagrans.</title>
        <authorList>
            <person name="Youssar L."/>
            <person name="Wernet V."/>
            <person name="Hensel N."/>
            <person name="Hildebrandt H.-G."/>
            <person name="Fischer R."/>
        </authorList>
    </citation>
    <scope>NUCLEOTIDE SEQUENCE [LARGE SCALE GENOMIC DNA]</scope>
    <source>
        <strain evidence="15 16">CBS H-5679</strain>
    </source>
</reference>
<dbReference type="VEuPathDB" id="FungiDB:DFL_004222"/>
<dbReference type="PROSITE" id="PS51470">
    <property type="entry name" value="FG_GAP"/>
    <property type="match status" value="1"/>
</dbReference>
<dbReference type="InterPro" id="IPR029002">
    <property type="entry name" value="PLPC/GPLD1"/>
</dbReference>
<sequence>MMDYLQPNFKLSNIRYPTIFNIQDTCSLQFLIGSLVSRPLADVTAPAFDGQCPWPKTLNLCLSRRDSIYRVTVVNCLLKNVVQSRLGGPCSSIACGVLTHNEILRRARYLYSIYPTDTDNNTPHHVHHNYINSILSDPSNRAAQQAGAFFPDWGYGCFSNDAPAEAAHWPPFVVASIRHFHQKYGPVLITSPTPPDGNGELIANTLWPNGTTMTRDDLEHKNRLISFIFAIALHGSSDATWHSLKMYNGFIRMVAGLDFSGSYNDAHTLVDTGGDVILANRMENLPPESHARNWVSNTWWVPTADILEIYESMGITTVNRFTFSFCITRGLAAMQAVVSAGGALYEAYAEKSPAMIDFFDEYYLGGMDEMAANAVWCWRNVTEWMVGGAGGAGDGWGMCDTFQLVKARDGGRIGPPDPPAGKDDGLTEHVKHGESYEDLLKNKEFGELVEKYEDNIYQDDLPLGAVEIYVPDNLPWFERPPPSRRYDEKQRPLFDSYYRHDNDDSTTTTTSDKFHIPLPTPSPFPGSFGEPIFISTAKAFSKFGSYLSIGSHGTSKLLRGFGIKESQEGSVDLTASAFAETEDQDYVAGGAVYSIDLKDVTNVKTVYDGEERIWAEELAGKFVRFSGRNDGVGIKVADSKVDGVCGISVRIGDGTVVMNGVKTQKLDIDTTSQEPNHPNARFGAATTAVRLNLGIFNVVTAPGPQVFNASSPRIGFIPSGYLDLFLGPQRILRLAFEDLPGGDRMGEREFGTVALAADVDGDGEEEVIIGMPFADGDRAGCGVQLAEGEVVVIKMGKIVESVFNGCDGVVGGAIQRLKLPNVEKKGEECVQNTYEWFGKSLVWVRQAGLLGVGAPGRGKVFFLKWEVEDGQFTYEFAIEGGKGGFGGWGLESGVTTAGKEWVAVGVPNDEGDQKGHVQVYRIVNGEGVLVAKVKSWEEEKFEKFGMVLRADNGDEGLWVGSPWAQKERGAVWWIDIGAIANWEGNWKKKVKLQREPAAQTPVVEKSDREMAREFKVRMQLMGPEPGAHFGAALASTDINGDGKEDLVVGIPYWAVANPDENARFKGAVAVYTRIDGEV</sequence>
<evidence type="ECO:0000256" key="9">
    <source>
        <dbReference type="ARBA" id="ARBA00023180"/>
    </source>
</evidence>
<dbReference type="InterPro" id="IPR013517">
    <property type="entry name" value="FG-GAP"/>
</dbReference>
<evidence type="ECO:0000256" key="12">
    <source>
        <dbReference type="PROSITE-ProRule" id="PRU00803"/>
    </source>
</evidence>
<accession>A0A437A427</accession>
<keyword evidence="9" id="KW-0325">Glycoprotein</keyword>
<evidence type="ECO:0000256" key="4">
    <source>
        <dbReference type="ARBA" id="ARBA00015988"/>
    </source>
</evidence>
<evidence type="ECO:0000256" key="1">
    <source>
        <dbReference type="ARBA" id="ARBA00004613"/>
    </source>
</evidence>
<keyword evidence="8" id="KW-0378">Hydrolase</keyword>
<evidence type="ECO:0000256" key="6">
    <source>
        <dbReference type="ARBA" id="ARBA00022729"/>
    </source>
</evidence>
<dbReference type="AlphaFoldDB" id="A0A437A427"/>
<evidence type="ECO:0000256" key="2">
    <source>
        <dbReference type="ARBA" id="ARBA00008652"/>
    </source>
</evidence>
<dbReference type="Gene3D" id="2.130.10.130">
    <property type="entry name" value="Integrin alpha, N-terminal"/>
    <property type="match status" value="2"/>
</dbReference>